<protein>
    <submittedName>
        <fullName evidence="1">Uncharacterized protein</fullName>
    </submittedName>
</protein>
<accession>A0A9P7ECF3</accession>
<gene>
    <name evidence="1" type="ORF">BJ212DRAFT_1270478</name>
</gene>
<evidence type="ECO:0000313" key="1">
    <source>
        <dbReference type="EMBL" id="KAG1817260.1"/>
    </source>
</evidence>
<feature type="non-terminal residue" evidence="1">
    <location>
        <position position="1"/>
    </location>
</feature>
<dbReference type="RefSeq" id="XP_041193679.1">
    <property type="nucleotide sequence ID" value="XM_041330894.1"/>
</dbReference>
<dbReference type="OrthoDB" id="3239894at2759"/>
<dbReference type="EMBL" id="JABBWG010000014">
    <property type="protein sequence ID" value="KAG1817260.1"/>
    <property type="molecule type" value="Genomic_DNA"/>
</dbReference>
<dbReference type="Proteomes" id="UP000807769">
    <property type="component" value="Unassembled WGS sequence"/>
</dbReference>
<dbReference type="AlphaFoldDB" id="A0A9P7ECF3"/>
<keyword evidence="2" id="KW-1185">Reference proteome</keyword>
<evidence type="ECO:0000313" key="2">
    <source>
        <dbReference type="Proteomes" id="UP000807769"/>
    </source>
</evidence>
<dbReference type="GeneID" id="64624911"/>
<sequence length="333" mass="37736">LNTIFNHLDIKDNFDIHLVCPVCHHIYPHDSQGDAKCLNCSEPLFEPSTSRTKPRPCLQCPQNPLSNAILHLLSCTGIEEELDAWRCHVPEPGKRALIQDGEIWRTIKGNDGELFFDNSPECPNKDKLRIGITLGFDGFGYQCSCNAGTHSLGVLSNCIANLPTHLQYVLATVNVCFLTLNTWPKEFDSDELQFFMKNYIDNLISLYENRIMVKTPNYPSGMSSICMILVAVCCDHPALCKVCGFGGHRKEEGFCTLLGIICCHWYDSWIQTNTIRKQTDKKKHELDQIHDYLMMVCDQFIQAFFSSACLTNLKCPTGLDVYLNKWAILLEVC</sequence>
<comment type="caution">
    <text evidence="1">The sequence shown here is derived from an EMBL/GenBank/DDBJ whole genome shotgun (WGS) entry which is preliminary data.</text>
</comment>
<proteinExistence type="predicted"/>
<organism evidence="1 2">
    <name type="scientific">Suillus subaureus</name>
    <dbReference type="NCBI Taxonomy" id="48587"/>
    <lineage>
        <taxon>Eukaryota</taxon>
        <taxon>Fungi</taxon>
        <taxon>Dikarya</taxon>
        <taxon>Basidiomycota</taxon>
        <taxon>Agaricomycotina</taxon>
        <taxon>Agaricomycetes</taxon>
        <taxon>Agaricomycetidae</taxon>
        <taxon>Boletales</taxon>
        <taxon>Suillineae</taxon>
        <taxon>Suillaceae</taxon>
        <taxon>Suillus</taxon>
    </lineage>
</organism>
<name>A0A9P7ECF3_9AGAM</name>
<reference evidence="1" key="1">
    <citation type="journal article" date="2020" name="New Phytol.">
        <title>Comparative genomics reveals dynamic genome evolution in host specialist ectomycorrhizal fungi.</title>
        <authorList>
            <person name="Lofgren L.A."/>
            <person name="Nguyen N.H."/>
            <person name="Vilgalys R."/>
            <person name="Ruytinx J."/>
            <person name="Liao H.L."/>
            <person name="Branco S."/>
            <person name="Kuo A."/>
            <person name="LaButti K."/>
            <person name="Lipzen A."/>
            <person name="Andreopoulos W."/>
            <person name="Pangilinan J."/>
            <person name="Riley R."/>
            <person name="Hundley H."/>
            <person name="Na H."/>
            <person name="Barry K."/>
            <person name="Grigoriev I.V."/>
            <person name="Stajich J.E."/>
            <person name="Kennedy P.G."/>
        </authorList>
    </citation>
    <scope>NUCLEOTIDE SEQUENCE</scope>
    <source>
        <strain evidence="1">MN1</strain>
    </source>
</reference>